<evidence type="ECO:0000313" key="1">
    <source>
        <dbReference type="EMBL" id="WAC09353.1"/>
    </source>
</evidence>
<keyword evidence="2" id="KW-1185">Reference proteome</keyword>
<dbReference type="EMBL" id="CP112998">
    <property type="protein sequence ID" value="WAC09353.1"/>
    <property type="molecule type" value="Genomic_DNA"/>
</dbReference>
<dbReference type="CDD" id="cd00565">
    <property type="entry name" value="Ubl_ThiS"/>
    <property type="match status" value="1"/>
</dbReference>
<sequence length="68" mass="7248">MEIIINGQSKEIPEQSSVQHLLSSLFPGPPVKGIAVAINQSVVPGSEWATRLLHSNDQVMLIKATQGG</sequence>
<dbReference type="InterPro" id="IPR012675">
    <property type="entry name" value="Beta-grasp_dom_sf"/>
</dbReference>
<dbReference type="Proteomes" id="UP001164653">
    <property type="component" value="Chromosome"/>
</dbReference>
<dbReference type="NCBIfam" id="TIGR01683">
    <property type="entry name" value="thiS"/>
    <property type="match status" value="1"/>
</dbReference>
<evidence type="ECO:0000313" key="2">
    <source>
        <dbReference type="Proteomes" id="UP001164653"/>
    </source>
</evidence>
<dbReference type="Gene3D" id="3.10.20.30">
    <property type="match status" value="1"/>
</dbReference>
<reference evidence="1" key="1">
    <citation type="submission" date="2022-11" db="EMBL/GenBank/DDBJ databases">
        <title>Dyadobacter pollutisoli sp. nov., isolated from plastic dumped soil.</title>
        <authorList>
            <person name="Kim J.M."/>
            <person name="Kim K.R."/>
            <person name="Lee J.K."/>
            <person name="Hao L."/>
            <person name="Jeon C.O."/>
        </authorList>
    </citation>
    <scope>NUCLEOTIDE SEQUENCE</scope>
    <source>
        <strain evidence="1">U1</strain>
    </source>
</reference>
<dbReference type="Pfam" id="PF02597">
    <property type="entry name" value="ThiS"/>
    <property type="match status" value="1"/>
</dbReference>
<dbReference type="PANTHER" id="PTHR34472:SF1">
    <property type="entry name" value="SULFUR CARRIER PROTEIN THIS"/>
    <property type="match status" value="1"/>
</dbReference>
<dbReference type="InterPro" id="IPR003749">
    <property type="entry name" value="ThiS/MoaD-like"/>
</dbReference>
<protein>
    <submittedName>
        <fullName evidence="1">Sulfur carrier protein ThiS</fullName>
    </submittedName>
</protein>
<name>A0A9E8N4W3_9BACT</name>
<dbReference type="KEGG" id="dpf:ON006_16495"/>
<dbReference type="RefSeq" id="WP_244822820.1">
    <property type="nucleotide sequence ID" value="NZ_CP112998.1"/>
</dbReference>
<gene>
    <name evidence="1" type="primary">thiS</name>
    <name evidence="1" type="ORF">ON006_16495</name>
</gene>
<dbReference type="AlphaFoldDB" id="A0A9E8N4W3"/>
<organism evidence="1 2">
    <name type="scientific">Dyadobacter pollutisoli</name>
    <dbReference type="NCBI Taxonomy" id="2910158"/>
    <lineage>
        <taxon>Bacteria</taxon>
        <taxon>Pseudomonadati</taxon>
        <taxon>Bacteroidota</taxon>
        <taxon>Cytophagia</taxon>
        <taxon>Cytophagales</taxon>
        <taxon>Spirosomataceae</taxon>
        <taxon>Dyadobacter</taxon>
    </lineage>
</organism>
<accession>A0A9E8N4W3</accession>
<dbReference type="SUPFAM" id="SSF54285">
    <property type="entry name" value="MoaD/ThiS"/>
    <property type="match status" value="1"/>
</dbReference>
<dbReference type="PANTHER" id="PTHR34472">
    <property type="entry name" value="SULFUR CARRIER PROTEIN THIS"/>
    <property type="match status" value="1"/>
</dbReference>
<dbReference type="InterPro" id="IPR010035">
    <property type="entry name" value="Thi_S"/>
</dbReference>
<proteinExistence type="predicted"/>
<dbReference type="InterPro" id="IPR016155">
    <property type="entry name" value="Mopterin_synth/thiamin_S_b"/>
</dbReference>